<accession>Q2LVC1</accession>
<reference evidence="2 3" key="1">
    <citation type="journal article" date="2007" name="Proc. Natl. Acad. Sci. U.S.A.">
        <title>The genome of Syntrophus aciditrophicus: life at the thermodynamic limit of microbial growth.</title>
        <authorList>
            <person name="McInerney M.J."/>
            <person name="Rohlin L."/>
            <person name="Mouttaki H."/>
            <person name="Kim U."/>
            <person name="Krupp R.S."/>
            <person name="Rios-Hernandez L."/>
            <person name="Sieber J."/>
            <person name="Struchtemeyer C.G."/>
            <person name="Bhattacharyya A."/>
            <person name="Campbell J.W."/>
            <person name="Gunsalus R.P."/>
        </authorList>
    </citation>
    <scope>NUCLEOTIDE SEQUENCE [LARGE SCALE GENOMIC DNA]</scope>
    <source>
        <strain evidence="2 3">SB</strain>
    </source>
</reference>
<name>Q2LVC1_SYNAS</name>
<evidence type="ECO:0000313" key="2">
    <source>
        <dbReference type="EMBL" id="ABC78034.1"/>
    </source>
</evidence>
<dbReference type="EMBL" id="CP000252">
    <property type="protein sequence ID" value="ABC78034.1"/>
    <property type="molecule type" value="Genomic_DNA"/>
</dbReference>
<dbReference type="STRING" id="56780.SYN_00735"/>
<dbReference type="AlphaFoldDB" id="Q2LVC1"/>
<feature type="transmembrane region" description="Helical" evidence="1">
    <location>
        <begin position="7"/>
        <end position="38"/>
    </location>
</feature>
<keyword evidence="1" id="KW-0472">Membrane</keyword>
<keyword evidence="1" id="KW-0812">Transmembrane</keyword>
<keyword evidence="3" id="KW-1185">Reference proteome</keyword>
<dbReference type="eggNOG" id="COG1512">
    <property type="taxonomic scope" value="Bacteria"/>
</dbReference>
<protein>
    <submittedName>
        <fullName evidence="2">Hypothetical membrane protein</fullName>
    </submittedName>
</protein>
<gene>
    <name evidence="2" type="ORF">SYN_00735</name>
</gene>
<proteinExistence type="predicted"/>
<dbReference type="KEGG" id="sat:SYN_00735"/>
<dbReference type="HOGENOM" id="CLU_2467877_0_0_7"/>
<keyword evidence="1" id="KW-1133">Transmembrane helix</keyword>
<evidence type="ECO:0000256" key="1">
    <source>
        <dbReference type="SAM" id="Phobius"/>
    </source>
</evidence>
<dbReference type="OrthoDB" id="9764416at2"/>
<sequence length="88" mass="9595">MERILSGVFIFGTIGLFTVIGVLALGVGWFLYFFLILFRATSSIIVLGKAGTLHLLITFPVGFPTAKLMIKNSAWYENAVRELAGGAR</sequence>
<organism evidence="2 3">
    <name type="scientific">Syntrophus aciditrophicus (strain SB)</name>
    <dbReference type="NCBI Taxonomy" id="56780"/>
    <lineage>
        <taxon>Bacteria</taxon>
        <taxon>Pseudomonadati</taxon>
        <taxon>Thermodesulfobacteriota</taxon>
        <taxon>Syntrophia</taxon>
        <taxon>Syntrophales</taxon>
        <taxon>Syntrophaceae</taxon>
        <taxon>Syntrophus</taxon>
    </lineage>
</organism>
<dbReference type="InParanoid" id="Q2LVC1"/>
<dbReference type="RefSeq" id="WP_011418054.1">
    <property type="nucleotide sequence ID" value="NC_007759.1"/>
</dbReference>
<evidence type="ECO:0000313" key="3">
    <source>
        <dbReference type="Proteomes" id="UP000001933"/>
    </source>
</evidence>
<dbReference type="Proteomes" id="UP000001933">
    <property type="component" value="Chromosome"/>
</dbReference>
<feature type="transmembrane region" description="Helical" evidence="1">
    <location>
        <begin position="44"/>
        <end position="63"/>
    </location>
</feature>